<sequence>MFLHFGTYTIMENEYDSFEDLWIWQEAMQICYEIYDCMKNCRDFKLRDQICDSSVSIPSNIAEGFELNTDRAFIRHLYISKGSGGELRTQLYVAIRQNYIPEIKGQQLVNRIKRLCAGIQNFITARKNNSHRKPT</sequence>
<organism evidence="1 2">
    <name type="scientific">Candidatus Opimibacter skivensis</name>
    <dbReference type="NCBI Taxonomy" id="2982028"/>
    <lineage>
        <taxon>Bacteria</taxon>
        <taxon>Pseudomonadati</taxon>
        <taxon>Bacteroidota</taxon>
        <taxon>Saprospiria</taxon>
        <taxon>Saprospirales</taxon>
        <taxon>Saprospiraceae</taxon>
        <taxon>Candidatus Opimibacter</taxon>
    </lineage>
</organism>
<dbReference type="AlphaFoldDB" id="A0A9D7ST66"/>
<dbReference type="SUPFAM" id="SSF158446">
    <property type="entry name" value="IVS-encoded protein-like"/>
    <property type="match status" value="1"/>
</dbReference>
<dbReference type="Pfam" id="PF05635">
    <property type="entry name" value="23S_rRNA_IVP"/>
    <property type="match status" value="1"/>
</dbReference>
<dbReference type="Gene3D" id="1.20.1440.60">
    <property type="entry name" value="23S rRNA-intervening sequence"/>
    <property type="match status" value="1"/>
</dbReference>
<accession>A0A9D7ST66</accession>
<dbReference type="InterPro" id="IPR012657">
    <property type="entry name" value="23S_rRNA-intervening_sequence"/>
</dbReference>
<evidence type="ECO:0000313" key="2">
    <source>
        <dbReference type="Proteomes" id="UP000808337"/>
    </source>
</evidence>
<evidence type="ECO:0000313" key="1">
    <source>
        <dbReference type="EMBL" id="MBK9982698.1"/>
    </source>
</evidence>
<proteinExistence type="predicted"/>
<protein>
    <submittedName>
        <fullName evidence="1">Four helix bundle protein</fullName>
    </submittedName>
</protein>
<dbReference type="CDD" id="cd16377">
    <property type="entry name" value="23S_rRNA_IVP_like"/>
    <property type="match status" value="1"/>
</dbReference>
<dbReference type="InterPro" id="IPR036583">
    <property type="entry name" value="23S_rRNA_IVS_sf"/>
</dbReference>
<dbReference type="EMBL" id="JADKGY010000006">
    <property type="protein sequence ID" value="MBK9982698.1"/>
    <property type="molecule type" value="Genomic_DNA"/>
</dbReference>
<dbReference type="PANTHER" id="PTHR38471">
    <property type="entry name" value="FOUR HELIX BUNDLE PROTEIN"/>
    <property type="match status" value="1"/>
</dbReference>
<dbReference type="NCBIfam" id="TIGR02436">
    <property type="entry name" value="four helix bundle protein"/>
    <property type="match status" value="1"/>
</dbReference>
<reference evidence="1 2" key="1">
    <citation type="submission" date="2020-10" db="EMBL/GenBank/DDBJ databases">
        <title>Connecting structure to function with the recovery of over 1000 high-quality activated sludge metagenome-assembled genomes encoding full-length rRNA genes using long-read sequencing.</title>
        <authorList>
            <person name="Singleton C.M."/>
            <person name="Petriglieri F."/>
            <person name="Kristensen J.M."/>
            <person name="Kirkegaard R.H."/>
            <person name="Michaelsen T.Y."/>
            <person name="Andersen M.H."/>
            <person name="Karst S.M."/>
            <person name="Dueholm M.S."/>
            <person name="Nielsen P.H."/>
            <person name="Albertsen M."/>
        </authorList>
    </citation>
    <scope>NUCLEOTIDE SEQUENCE [LARGE SCALE GENOMIC DNA]</scope>
    <source>
        <strain evidence="1">Ribe_18-Q3-R11-54_MAXAC.273</strain>
    </source>
</reference>
<name>A0A9D7ST66_9BACT</name>
<dbReference type="Proteomes" id="UP000808337">
    <property type="component" value="Unassembled WGS sequence"/>
</dbReference>
<comment type="caution">
    <text evidence="1">The sequence shown here is derived from an EMBL/GenBank/DDBJ whole genome shotgun (WGS) entry which is preliminary data.</text>
</comment>
<dbReference type="PANTHER" id="PTHR38471:SF2">
    <property type="entry name" value="FOUR HELIX BUNDLE PROTEIN"/>
    <property type="match status" value="1"/>
</dbReference>
<gene>
    <name evidence="1" type="ORF">IPP15_09795</name>
</gene>